<sequence>VVSIEDPFDQDDWEAWQRFVAQVGVQVVGDDLTVTNPRRIQRAAELRACNCLLLKVNQIGSVTESIQACKLAQSHGWGVMVSHRSGETEDTFIADLVVGLCTGQVRAPCPPGSPRV</sequence>
<comment type="pathway">
    <text evidence="2">Carbohydrate degradation; glycolysis; pyruvate from D-glyceraldehyde 3-phosphate: step 4/5.</text>
</comment>
<dbReference type="SUPFAM" id="SSF51604">
    <property type="entry name" value="Enolase C-terminal domain-like"/>
    <property type="match status" value="1"/>
</dbReference>
<evidence type="ECO:0000256" key="1">
    <source>
        <dbReference type="ARBA" id="ARBA00001946"/>
    </source>
</evidence>
<dbReference type="Pfam" id="PF00113">
    <property type="entry name" value="Enolase_C"/>
    <property type="match status" value="1"/>
</dbReference>
<name>A0A7K8NZM8_CASCA</name>
<keyword evidence="6" id="KW-0324">Glycolysis</keyword>
<proteinExistence type="inferred from homology"/>
<dbReference type="AlphaFoldDB" id="A0A7K8NZM8"/>
<accession>A0A7K8NZM8</accession>
<reference evidence="11 12" key="1">
    <citation type="submission" date="2019-09" db="EMBL/GenBank/DDBJ databases">
        <title>Bird 10,000 Genomes (B10K) Project - Family phase.</title>
        <authorList>
            <person name="Zhang G."/>
        </authorList>
    </citation>
    <scope>NUCLEOTIDE SEQUENCE [LARGE SCALE GENOMIC DNA]</scope>
    <source>
        <strain evidence="11">B10K-LSUMZ-50683</strain>
        <tissue evidence="11">Muscle</tissue>
    </source>
</reference>
<evidence type="ECO:0000256" key="7">
    <source>
        <dbReference type="ARBA" id="ARBA00023239"/>
    </source>
</evidence>
<evidence type="ECO:0000313" key="11">
    <source>
        <dbReference type="EMBL" id="NXE58291.1"/>
    </source>
</evidence>
<dbReference type="EMBL" id="VWPT01002375">
    <property type="protein sequence ID" value="NXE58291.1"/>
    <property type="molecule type" value="Genomic_DNA"/>
</dbReference>
<dbReference type="GO" id="GO:0000287">
    <property type="term" value="F:magnesium ion binding"/>
    <property type="evidence" value="ECO:0007669"/>
    <property type="project" value="InterPro"/>
</dbReference>
<keyword evidence="12" id="KW-1185">Reference proteome</keyword>
<dbReference type="Proteomes" id="UP000524187">
    <property type="component" value="Unassembled WGS sequence"/>
</dbReference>
<keyword evidence="5" id="KW-0460">Magnesium</keyword>
<dbReference type="Gene3D" id="3.20.20.120">
    <property type="entry name" value="Enolase-like C-terminal domain"/>
    <property type="match status" value="1"/>
</dbReference>
<evidence type="ECO:0000256" key="9">
    <source>
        <dbReference type="ARBA" id="ARBA00032132"/>
    </source>
</evidence>
<organism evidence="11 12">
    <name type="scientific">Casuarius casuarius</name>
    <name type="common">Southern cassowary</name>
    <name type="synonym">Struthio casuarius</name>
    <dbReference type="NCBI Taxonomy" id="8787"/>
    <lineage>
        <taxon>Eukaryota</taxon>
        <taxon>Metazoa</taxon>
        <taxon>Chordata</taxon>
        <taxon>Craniata</taxon>
        <taxon>Vertebrata</taxon>
        <taxon>Euteleostomi</taxon>
        <taxon>Archelosauria</taxon>
        <taxon>Archosauria</taxon>
        <taxon>Dinosauria</taxon>
        <taxon>Saurischia</taxon>
        <taxon>Theropoda</taxon>
        <taxon>Coelurosauria</taxon>
        <taxon>Aves</taxon>
        <taxon>Palaeognathae</taxon>
        <taxon>Casuariiformes</taxon>
        <taxon>Casuariidae</taxon>
        <taxon>Casuarius</taxon>
    </lineage>
</organism>
<dbReference type="PRINTS" id="PR00148">
    <property type="entry name" value="ENOLASE"/>
</dbReference>
<evidence type="ECO:0000256" key="4">
    <source>
        <dbReference type="ARBA" id="ARBA00012058"/>
    </source>
</evidence>
<dbReference type="PANTHER" id="PTHR11902:SF1">
    <property type="entry name" value="ENOLASE"/>
    <property type="match status" value="1"/>
</dbReference>
<dbReference type="InterPro" id="IPR020810">
    <property type="entry name" value="Enolase_C"/>
</dbReference>
<comment type="caution">
    <text evidence="11">The sequence shown here is derived from an EMBL/GenBank/DDBJ whole genome shotgun (WGS) entry which is preliminary data.</text>
</comment>
<dbReference type="UniPathway" id="UPA00109">
    <property type="reaction ID" value="UER00187"/>
</dbReference>
<dbReference type="EC" id="4.2.1.11" evidence="4"/>
<evidence type="ECO:0000256" key="6">
    <source>
        <dbReference type="ARBA" id="ARBA00023152"/>
    </source>
</evidence>
<feature type="non-terminal residue" evidence="11">
    <location>
        <position position="1"/>
    </location>
</feature>
<evidence type="ECO:0000256" key="3">
    <source>
        <dbReference type="ARBA" id="ARBA00009604"/>
    </source>
</evidence>
<evidence type="ECO:0000259" key="10">
    <source>
        <dbReference type="SMART" id="SM01192"/>
    </source>
</evidence>
<dbReference type="InterPro" id="IPR036849">
    <property type="entry name" value="Enolase-like_C_sf"/>
</dbReference>
<comment type="similarity">
    <text evidence="3">Belongs to the enolase family.</text>
</comment>
<dbReference type="PROSITE" id="PS00164">
    <property type="entry name" value="ENOLASE"/>
    <property type="match status" value="1"/>
</dbReference>
<dbReference type="SMART" id="SM01192">
    <property type="entry name" value="Enolase_C"/>
    <property type="match status" value="1"/>
</dbReference>
<feature type="domain" description="Enolase C-terminal TIM barrel" evidence="10">
    <location>
        <begin position="1"/>
        <end position="111"/>
    </location>
</feature>
<gene>
    <name evidence="11" type="primary">Eno3</name>
    <name evidence="11" type="ORF">CASCAS_R04380</name>
</gene>
<evidence type="ECO:0000313" key="12">
    <source>
        <dbReference type="Proteomes" id="UP000524187"/>
    </source>
</evidence>
<protein>
    <recommendedName>
        <fullName evidence="4">phosphopyruvate hydratase</fullName>
        <ecNumber evidence="4">4.2.1.11</ecNumber>
    </recommendedName>
    <alternativeName>
        <fullName evidence="8">2-phospho-D-glycerate hydro-lyase</fullName>
    </alternativeName>
    <alternativeName>
        <fullName evidence="9">2-phosphoglycerate dehydratase</fullName>
    </alternativeName>
</protein>
<dbReference type="GO" id="GO:0000015">
    <property type="term" value="C:phosphopyruvate hydratase complex"/>
    <property type="evidence" value="ECO:0007669"/>
    <property type="project" value="InterPro"/>
</dbReference>
<evidence type="ECO:0000256" key="5">
    <source>
        <dbReference type="ARBA" id="ARBA00022842"/>
    </source>
</evidence>
<dbReference type="InterPro" id="IPR000941">
    <property type="entry name" value="Enolase"/>
</dbReference>
<feature type="non-terminal residue" evidence="11">
    <location>
        <position position="116"/>
    </location>
</feature>
<dbReference type="InterPro" id="IPR020809">
    <property type="entry name" value="Enolase_CS"/>
</dbReference>
<keyword evidence="7" id="KW-0456">Lyase</keyword>
<comment type="cofactor">
    <cofactor evidence="1">
        <name>Mg(2+)</name>
        <dbReference type="ChEBI" id="CHEBI:18420"/>
    </cofactor>
</comment>
<evidence type="ECO:0000256" key="2">
    <source>
        <dbReference type="ARBA" id="ARBA00005031"/>
    </source>
</evidence>
<dbReference type="GO" id="GO:0006096">
    <property type="term" value="P:glycolytic process"/>
    <property type="evidence" value="ECO:0007669"/>
    <property type="project" value="UniProtKB-UniPathway"/>
</dbReference>
<dbReference type="PANTHER" id="PTHR11902">
    <property type="entry name" value="ENOLASE"/>
    <property type="match status" value="1"/>
</dbReference>
<dbReference type="GO" id="GO:0004634">
    <property type="term" value="F:phosphopyruvate hydratase activity"/>
    <property type="evidence" value="ECO:0007669"/>
    <property type="project" value="UniProtKB-EC"/>
</dbReference>
<evidence type="ECO:0000256" key="8">
    <source>
        <dbReference type="ARBA" id="ARBA00031125"/>
    </source>
</evidence>